<evidence type="ECO:0000256" key="3">
    <source>
        <dbReference type="ARBA" id="ARBA00022692"/>
    </source>
</evidence>
<feature type="chain" id="PRO_5034265579" evidence="13">
    <location>
        <begin position="29"/>
        <end position="708"/>
    </location>
</feature>
<keyword evidence="7" id="KW-1015">Disulfide bond</keyword>
<evidence type="ECO:0000256" key="6">
    <source>
        <dbReference type="ARBA" id="ARBA00023136"/>
    </source>
</evidence>
<evidence type="ECO:0000256" key="8">
    <source>
        <dbReference type="ARBA" id="ARBA00023170"/>
    </source>
</evidence>
<name>A0A8C7EZZ1_ONCKI</name>
<dbReference type="RefSeq" id="XP_031644117.1">
    <property type="nucleotide sequence ID" value="XM_031788257.1"/>
</dbReference>
<keyword evidence="8" id="KW-0675">Receptor</keyword>
<keyword evidence="5 12" id="KW-1133">Transmembrane helix</keyword>
<feature type="compositionally biased region" description="Pro residues" evidence="11">
    <location>
        <begin position="468"/>
        <end position="480"/>
    </location>
</feature>
<evidence type="ECO:0000256" key="1">
    <source>
        <dbReference type="ARBA" id="ARBA00004251"/>
    </source>
</evidence>
<feature type="compositionally biased region" description="Polar residues" evidence="11">
    <location>
        <begin position="425"/>
        <end position="438"/>
    </location>
</feature>
<comment type="subcellular location">
    <subcellularLocation>
        <location evidence="1">Cell membrane</location>
        <topology evidence="1">Single-pass type I membrane protein</topology>
    </subcellularLocation>
</comment>
<dbReference type="GO" id="GO:0042102">
    <property type="term" value="P:positive regulation of T cell proliferation"/>
    <property type="evidence" value="ECO:0007669"/>
    <property type="project" value="TreeGrafter"/>
</dbReference>
<accession>A0A8C7EZZ1</accession>
<proteinExistence type="predicted"/>
<dbReference type="GO" id="GO:0031295">
    <property type="term" value="P:T cell costimulation"/>
    <property type="evidence" value="ECO:0007669"/>
    <property type="project" value="TreeGrafter"/>
</dbReference>
<dbReference type="GeneTree" id="ENSGT00390000005284"/>
<reference evidence="14" key="1">
    <citation type="submission" date="2025-08" db="UniProtKB">
        <authorList>
            <consortium name="Ensembl"/>
        </authorList>
    </citation>
    <scope>IDENTIFICATION</scope>
</reference>
<evidence type="ECO:0000256" key="4">
    <source>
        <dbReference type="ARBA" id="ARBA00022729"/>
    </source>
</evidence>
<feature type="transmembrane region" description="Helical" evidence="12">
    <location>
        <begin position="327"/>
        <end position="351"/>
    </location>
</feature>
<dbReference type="InterPro" id="IPR051713">
    <property type="entry name" value="T-cell_Activation_Regulation"/>
</dbReference>
<evidence type="ECO:0000256" key="10">
    <source>
        <dbReference type="ARBA" id="ARBA00023319"/>
    </source>
</evidence>
<keyword evidence="15" id="KW-1185">Reference proteome</keyword>
<evidence type="ECO:0000256" key="11">
    <source>
        <dbReference type="SAM" id="MobiDB-lite"/>
    </source>
</evidence>
<organism evidence="14 15">
    <name type="scientific">Oncorhynchus kisutch</name>
    <name type="common">Coho salmon</name>
    <name type="synonym">Salmo kisutch</name>
    <dbReference type="NCBI Taxonomy" id="8019"/>
    <lineage>
        <taxon>Eukaryota</taxon>
        <taxon>Metazoa</taxon>
        <taxon>Chordata</taxon>
        <taxon>Craniata</taxon>
        <taxon>Vertebrata</taxon>
        <taxon>Euteleostomi</taxon>
        <taxon>Actinopterygii</taxon>
        <taxon>Neopterygii</taxon>
        <taxon>Teleostei</taxon>
        <taxon>Protacanthopterygii</taxon>
        <taxon>Salmoniformes</taxon>
        <taxon>Salmonidae</taxon>
        <taxon>Salmoninae</taxon>
        <taxon>Oncorhynchus</taxon>
    </lineage>
</organism>
<feature type="region of interest" description="Disordered" evidence="11">
    <location>
        <begin position="423"/>
        <end position="708"/>
    </location>
</feature>
<keyword evidence="6 12" id="KW-0472">Membrane</keyword>
<evidence type="ECO:0000256" key="9">
    <source>
        <dbReference type="ARBA" id="ARBA00023180"/>
    </source>
</evidence>
<dbReference type="GeneID" id="109901694"/>
<evidence type="ECO:0000256" key="12">
    <source>
        <dbReference type="SAM" id="Phobius"/>
    </source>
</evidence>
<keyword evidence="4 13" id="KW-0732">Signal</keyword>
<dbReference type="Proteomes" id="UP000694557">
    <property type="component" value="Unassembled WGS sequence"/>
</dbReference>
<evidence type="ECO:0000313" key="14">
    <source>
        <dbReference type="Ensembl" id="ENSOKIP00005003612.1"/>
    </source>
</evidence>
<gene>
    <name evidence="14" type="primary">LOC109901694</name>
</gene>
<dbReference type="GO" id="GO:0009897">
    <property type="term" value="C:external side of plasma membrane"/>
    <property type="evidence" value="ECO:0007669"/>
    <property type="project" value="TreeGrafter"/>
</dbReference>
<keyword evidence="2" id="KW-1003">Cell membrane</keyword>
<evidence type="ECO:0000313" key="15">
    <source>
        <dbReference type="Proteomes" id="UP000694557"/>
    </source>
</evidence>
<keyword evidence="10" id="KW-0393">Immunoglobulin domain</keyword>
<evidence type="ECO:0000256" key="13">
    <source>
        <dbReference type="SAM" id="SignalP"/>
    </source>
</evidence>
<dbReference type="Ensembl" id="ENSOKIT00005003790.1">
    <property type="protein sequence ID" value="ENSOKIP00005003612.1"/>
    <property type="gene ID" value="ENSOKIG00005001655.1"/>
</dbReference>
<evidence type="ECO:0000256" key="5">
    <source>
        <dbReference type="ARBA" id="ARBA00022989"/>
    </source>
</evidence>
<dbReference type="AlphaFoldDB" id="A0A8C7EZZ1"/>
<protein>
    <submittedName>
        <fullName evidence="14">Si:dkeyp-77h1.4</fullName>
    </submittedName>
</protein>
<feature type="compositionally biased region" description="Basic and acidic residues" evidence="11">
    <location>
        <begin position="528"/>
        <end position="572"/>
    </location>
</feature>
<reference evidence="14" key="2">
    <citation type="submission" date="2025-09" db="UniProtKB">
        <authorList>
            <consortium name="Ensembl"/>
        </authorList>
    </citation>
    <scope>IDENTIFICATION</scope>
</reference>
<evidence type="ECO:0000256" key="7">
    <source>
        <dbReference type="ARBA" id="ARBA00023157"/>
    </source>
</evidence>
<sequence>MKEPGDLMKMKTVSVAVVLSLLLCSALSAPLKGKEDSQKTMFFGEDFHLQLPSLAAEVLFQPSSAKAGVEVVLMRGGSVVGNRAKLNSQLSHLILATVGEGDEGTYSVKNNEQPEEVRRITLIVRDCSNEQNIKYGENYHIQLTGVEAPITLEYRPSAVEANLTSRPPLVLMTRGGLSRDGYQGRLSVNERRVTLNAVTGADEGSYTVRDTNLKIMRKVCLNVKEHQNFVKLPYAGTLKINLILNASMVRLFYTPDYDLKTRQILDGGELTVPADLDLVGRISLDPSVVILDQVKASDVGQFKVTDILGFPVSNVYLEVEAYKLPSLYVAIIALVGFLVLLLLVCLLSCLVKQKKRAAKARAIEKIAQNAGKEDEGDAFRQVVKNITQFEESIAQSIDITEKSQSTEVDIKGLEVSSKEVAGGNLETSDSGVEFNTTGLPLDTDTDVPDQIPESEAESESVAFVPETKPSPPPVTKPSPVPEIKKIPEPAPEPKLTITKPVETKLSPIPSPVSKQAPSPIAKTPDPAKTPELKTPDFKTPDPKIPELKTPEPTKTPDFKTPEPKTPELKTPEAAKTPIAVSPSPVSSKPTPPLTPVSKLTAPQPSTPEPPKLVTPTPESPKPVTPIQTPTPTPMLSPEPAPTTNGTPEPPAPESKPDTAPAPVGLIESPVAKATPPKTPEVEVTAPSSPALEAKMDSPAEDNTANTAT</sequence>
<keyword evidence="9" id="KW-0325">Glycoprotein</keyword>
<dbReference type="GO" id="GO:0007166">
    <property type="term" value="P:cell surface receptor signaling pathway"/>
    <property type="evidence" value="ECO:0007669"/>
    <property type="project" value="TreeGrafter"/>
</dbReference>
<dbReference type="PANTHER" id="PTHR25466">
    <property type="entry name" value="T-LYMPHOCYTE ACTIVATION ANTIGEN"/>
    <property type="match status" value="1"/>
</dbReference>
<feature type="compositionally biased region" description="Acidic residues" evidence="11">
    <location>
        <begin position="443"/>
        <end position="458"/>
    </location>
</feature>
<evidence type="ECO:0000256" key="2">
    <source>
        <dbReference type="ARBA" id="ARBA00022475"/>
    </source>
</evidence>
<dbReference type="GO" id="GO:0006955">
    <property type="term" value="P:immune response"/>
    <property type="evidence" value="ECO:0007669"/>
    <property type="project" value="TreeGrafter"/>
</dbReference>
<feature type="signal peptide" evidence="13">
    <location>
        <begin position="1"/>
        <end position="28"/>
    </location>
</feature>
<feature type="compositionally biased region" description="Pro residues" evidence="11">
    <location>
        <begin position="604"/>
        <end position="640"/>
    </location>
</feature>
<dbReference type="PANTHER" id="PTHR25466:SF13">
    <property type="entry name" value="SI:DKEYP-77H1.4"/>
    <property type="match status" value="1"/>
</dbReference>
<keyword evidence="3 12" id="KW-0812">Transmembrane</keyword>
<dbReference type="GO" id="GO:0071222">
    <property type="term" value="P:cellular response to lipopolysaccharide"/>
    <property type="evidence" value="ECO:0007669"/>
    <property type="project" value="TreeGrafter"/>
</dbReference>
<dbReference type="GO" id="GO:0042130">
    <property type="term" value="P:negative regulation of T cell proliferation"/>
    <property type="evidence" value="ECO:0007669"/>
    <property type="project" value="TreeGrafter"/>
</dbReference>